<evidence type="ECO:0000313" key="7">
    <source>
        <dbReference type="Proteomes" id="UP000033140"/>
    </source>
</evidence>
<sequence length="992" mass="111958">MDSARTDLVNVLNAAASQNQQLTAEATATLKGYETSPGFYSLLQDVYLDKSLPAEVRQVAIIYLKNGIDKYWRRTAKNGIQPEEKARIRSRLLEGFDEPSRLLANQNAVSASRIARLDYPIDWPSLFSDLSGIIRSAAAASDSSSRLRLQRGLQVLHQVVKALCSLRLMKARQNLQQVTPELVRFVGEVYVHHAEDWVGMVGAGVEQADPALLESSMEISIFALKTLRRLVVHGYEFANRATEAKAFFQLSHSHLGRFMNVYSPAPSPYTVVIRKHILLFGKLFLDLSQHQPSSFMLLPDAVALLRTYWNTIESQAEAFNTTEKDEHREFLEKLCIQGMQLLKWCAKTLTNPAPAIKLREKDEKEEVQAAARVLKEEVFTPDMLTRSMEVLITKYLVLRPDDLQMWEDDGEEWMNEEEQDAWEYQLRPCAERLLLELMQHFRQLLTAPLLGVLQSLANPTDLNGLLLKDAVYNAFGLAASVLFDAVDFDAIITGQLVNEVQIQEPMYKIIRRRITILIGQWISVKVSKPVRVHVYTIFQHLLNPNDPINDFVVRYTAAQYLKACVDEWDFETDVFLPFMKDVLERTIALMGEAEQIESRMKILQVIDVIIDRVELRVAPYAQRIAELLPPLWEQSGDQHLFKSSILVTLTKLVNAMRENSVGFYPMVLPLIQYSCDPTQDAHVYLLEDALELWSAVLQMAPSSTPELLSLMPSAIQCLGIGSEILRRVLQIVESYCLLDLDGVVSQYAVPLFTALAALLGGLKPETSQAIGYVAETIFQGAPVQGYAEALAQTGFVSKLILGVLDDKEQTIVLTHYLSMLSRIAMQDANLLLQYIELVSQQNHAVPRPVITAVIDQWVLKFDNVGHPKHRKLIAMGLTATLRTNNADVFGRLGSLMSVWFDVLSEIKESDGDALVYWQNDDAAYDYADVDTPESKRRRELLKADAVHTVELKEYVRKTMAQVEAENGGSEAFKQRWLVQVDSALLDQMSTVL</sequence>
<dbReference type="InterPro" id="IPR016024">
    <property type="entry name" value="ARM-type_fold"/>
</dbReference>
<comment type="similarity">
    <text evidence="2">Belongs to the importin beta family.</text>
</comment>
<dbReference type="InterPro" id="IPR011989">
    <property type="entry name" value="ARM-like"/>
</dbReference>
<keyword evidence="3" id="KW-0813">Transport</keyword>
<dbReference type="SUPFAM" id="SSF48371">
    <property type="entry name" value="ARM repeat"/>
    <property type="match status" value="1"/>
</dbReference>
<dbReference type="Pfam" id="PF25758">
    <property type="entry name" value="TPR_IPO11"/>
    <property type="match status" value="1"/>
</dbReference>
<keyword evidence="4" id="KW-0539">Nucleus</keyword>
<dbReference type="PANTHER" id="PTHR10997">
    <property type="entry name" value="IMPORTIN-7, 8, 11"/>
    <property type="match status" value="1"/>
</dbReference>
<dbReference type="GO" id="GO:0006606">
    <property type="term" value="P:protein import into nucleus"/>
    <property type="evidence" value="ECO:0007669"/>
    <property type="project" value="TreeGrafter"/>
</dbReference>
<evidence type="ECO:0000256" key="2">
    <source>
        <dbReference type="ARBA" id="ARBA00007991"/>
    </source>
</evidence>
<comment type="subcellular location">
    <subcellularLocation>
        <location evidence="1">Nucleus</location>
    </subcellularLocation>
</comment>
<name>A0A0E9NL99_SAICN</name>
<evidence type="ECO:0000256" key="1">
    <source>
        <dbReference type="ARBA" id="ARBA00004123"/>
    </source>
</evidence>
<dbReference type="PANTHER" id="PTHR10997:SF7">
    <property type="entry name" value="IMPORTIN-11"/>
    <property type="match status" value="1"/>
</dbReference>
<dbReference type="Gene3D" id="1.25.10.10">
    <property type="entry name" value="Leucine-rich Repeat Variant"/>
    <property type="match status" value="1"/>
</dbReference>
<dbReference type="AlphaFoldDB" id="A0A0E9NL99"/>
<dbReference type="GO" id="GO:0031267">
    <property type="term" value="F:small GTPase binding"/>
    <property type="evidence" value="ECO:0007669"/>
    <property type="project" value="InterPro"/>
</dbReference>
<dbReference type="SMART" id="SM00913">
    <property type="entry name" value="IBN_N"/>
    <property type="match status" value="1"/>
</dbReference>
<evidence type="ECO:0000256" key="3">
    <source>
        <dbReference type="ARBA" id="ARBA00022448"/>
    </source>
</evidence>
<keyword evidence="7" id="KW-1185">Reference proteome</keyword>
<evidence type="ECO:0000256" key="4">
    <source>
        <dbReference type="ARBA" id="ARBA00023242"/>
    </source>
</evidence>
<dbReference type="GO" id="GO:0005635">
    <property type="term" value="C:nuclear envelope"/>
    <property type="evidence" value="ECO:0007669"/>
    <property type="project" value="TreeGrafter"/>
</dbReference>
<protein>
    <recommendedName>
        <fullName evidence="5">Importin N-terminal domain-containing protein</fullName>
    </recommendedName>
</protein>
<dbReference type="Proteomes" id="UP000033140">
    <property type="component" value="Unassembled WGS sequence"/>
</dbReference>
<dbReference type="PROSITE" id="PS50166">
    <property type="entry name" value="IMPORTIN_B_NT"/>
    <property type="match status" value="1"/>
</dbReference>
<dbReference type="InterPro" id="IPR058669">
    <property type="entry name" value="TPR_IPO7/11-like"/>
</dbReference>
<feature type="domain" description="Importin N-terminal" evidence="5">
    <location>
        <begin position="26"/>
        <end position="98"/>
    </location>
</feature>
<dbReference type="EMBL" id="BACD03000030">
    <property type="protein sequence ID" value="GAO50190.1"/>
    <property type="molecule type" value="Genomic_DNA"/>
</dbReference>
<dbReference type="OrthoDB" id="361693at2759"/>
<organism evidence="6 7">
    <name type="scientific">Saitoella complicata (strain BCRC 22490 / CBS 7301 / JCM 7358 / NBRC 10748 / NRRL Y-17804)</name>
    <dbReference type="NCBI Taxonomy" id="698492"/>
    <lineage>
        <taxon>Eukaryota</taxon>
        <taxon>Fungi</taxon>
        <taxon>Dikarya</taxon>
        <taxon>Ascomycota</taxon>
        <taxon>Taphrinomycotina</taxon>
        <taxon>Taphrinomycotina incertae sedis</taxon>
        <taxon>Saitoella</taxon>
    </lineage>
</organism>
<comment type="caution">
    <text evidence="6">The sequence shown here is derived from an EMBL/GenBank/DDBJ whole genome shotgun (WGS) entry which is preliminary data.</text>
</comment>
<dbReference type="GO" id="GO:0005829">
    <property type="term" value="C:cytosol"/>
    <property type="evidence" value="ECO:0007669"/>
    <property type="project" value="TreeGrafter"/>
</dbReference>
<dbReference type="RefSeq" id="XP_019021370.1">
    <property type="nucleotide sequence ID" value="XM_019172103.1"/>
</dbReference>
<proteinExistence type="inferred from homology"/>
<reference evidence="6 7" key="1">
    <citation type="journal article" date="2011" name="J. Gen. Appl. Microbiol.">
        <title>Draft genome sequencing of the enigmatic yeast Saitoella complicata.</title>
        <authorList>
            <person name="Nishida H."/>
            <person name="Hamamoto M."/>
            <person name="Sugiyama J."/>
        </authorList>
    </citation>
    <scope>NUCLEOTIDE SEQUENCE [LARGE SCALE GENOMIC DNA]</scope>
    <source>
        <strain evidence="6 7">NRRL Y-17804</strain>
    </source>
</reference>
<gene>
    <name evidence="6" type="ORF">G7K_4324-t1</name>
</gene>
<dbReference type="STRING" id="698492.A0A0E9NL99"/>
<dbReference type="OMA" id="SFHYVFH"/>
<reference evidence="6 7" key="3">
    <citation type="journal article" date="2015" name="Genome Announc.">
        <title>Draft Genome Sequence of the Archiascomycetous Yeast Saitoella complicata.</title>
        <authorList>
            <person name="Yamauchi K."/>
            <person name="Kondo S."/>
            <person name="Hamamoto M."/>
            <person name="Takahashi Y."/>
            <person name="Ogura Y."/>
            <person name="Hayashi T."/>
            <person name="Nishida H."/>
        </authorList>
    </citation>
    <scope>NUCLEOTIDE SEQUENCE [LARGE SCALE GENOMIC DNA]</scope>
    <source>
        <strain evidence="6 7">NRRL Y-17804</strain>
    </source>
</reference>
<evidence type="ECO:0000313" key="6">
    <source>
        <dbReference type="EMBL" id="GAO50190.1"/>
    </source>
</evidence>
<evidence type="ECO:0000259" key="5">
    <source>
        <dbReference type="PROSITE" id="PS50166"/>
    </source>
</evidence>
<dbReference type="InterPro" id="IPR001494">
    <property type="entry name" value="Importin-beta_N"/>
</dbReference>
<dbReference type="Pfam" id="PF03810">
    <property type="entry name" value="IBN_N"/>
    <property type="match status" value="1"/>
</dbReference>
<reference evidence="6 7" key="2">
    <citation type="journal article" date="2014" name="J. Gen. Appl. Microbiol.">
        <title>The early diverging ascomycetous budding yeast Saitoella complicata has three histone deacetylases belonging to the Clr6, Hos2, and Rpd3 lineages.</title>
        <authorList>
            <person name="Nishida H."/>
            <person name="Matsumoto T."/>
            <person name="Kondo S."/>
            <person name="Hamamoto M."/>
            <person name="Yoshikawa H."/>
        </authorList>
    </citation>
    <scope>NUCLEOTIDE SEQUENCE [LARGE SCALE GENOMIC DNA]</scope>
    <source>
        <strain evidence="6 7">NRRL Y-17804</strain>
    </source>
</reference>
<accession>A0A0E9NL99</accession>